<protein>
    <submittedName>
        <fullName evidence="1">Unannotated protein</fullName>
    </submittedName>
</protein>
<dbReference type="InterPro" id="IPR007061">
    <property type="entry name" value="MST-like"/>
</dbReference>
<dbReference type="InterPro" id="IPR034660">
    <property type="entry name" value="DinB/YfiT-like"/>
</dbReference>
<dbReference type="Gene3D" id="1.20.120.450">
    <property type="entry name" value="dinb family like domain"/>
    <property type="match status" value="1"/>
</dbReference>
<accession>A0A6J7IBU5</accession>
<dbReference type="AlphaFoldDB" id="A0A6J7IBU5"/>
<gene>
    <name evidence="1" type="ORF">UFOPK3609_01791</name>
</gene>
<dbReference type="Pfam" id="PF04978">
    <property type="entry name" value="MST"/>
    <property type="match status" value="1"/>
</dbReference>
<reference evidence="1" key="1">
    <citation type="submission" date="2020-05" db="EMBL/GenBank/DDBJ databases">
        <authorList>
            <person name="Chiriac C."/>
            <person name="Salcher M."/>
            <person name="Ghai R."/>
            <person name="Kavagutti S V."/>
        </authorList>
    </citation>
    <scope>NUCLEOTIDE SEQUENCE</scope>
</reference>
<dbReference type="EMBL" id="CAFBMQ010000329">
    <property type="protein sequence ID" value="CAB4928250.1"/>
    <property type="molecule type" value="Genomic_DNA"/>
</dbReference>
<organism evidence="1">
    <name type="scientific">freshwater metagenome</name>
    <dbReference type="NCBI Taxonomy" id="449393"/>
    <lineage>
        <taxon>unclassified sequences</taxon>
        <taxon>metagenomes</taxon>
        <taxon>ecological metagenomes</taxon>
    </lineage>
</organism>
<proteinExistence type="predicted"/>
<evidence type="ECO:0000313" key="1">
    <source>
        <dbReference type="EMBL" id="CAB4928250.1"/>
    </source>
</evidence>
<sequence>MASLLARWDVVAGRTEQVVRAEADLGRPVPLSAETRQYVAADVEPTVRWVLLHLVEELARHAGHADVVRETVDGKGAQELAQP</sequence>
<name>A0A6J7IBU5_9ZZZZ</name>
<dbReference type="SUPFAM" id="SSF109854">
    <property type="entry name" value="DinB/YfiT-like putative metalloenzymes"/>
    <property type="match status" value="1"/>
</dbReference>